<feature type="compositionally biased region" description="Low complexity" evidence="1">
    <location>
        <begin position="108"/>
        <end position="133"/>
    </location>
</feature>
<feature type="compositionally biased region" description="Polar residues" evidence="1">
    <location>
        <begin position="171"/>
        <end position="188"/>
    </location>
</feature>
<evidence type="ECO:0008006" key="5">
    <source>
        <dbReference type="Google" id="ProtNLM"/>
    </source>
</evidence>
<reference evidence="4" key="1">
    <citation type="submission" date="2018-05" db="EMBL/GenBank/DDBJ databases">
        <authorList>
            <person name="Feng T."/>
        </authorList>
    </citation>
    <scope>NUCLEOTIDE SEQUENCE [LARGE SCALE GENOMIC DNA]</scope>
    <source>
        <strain evidence="4">S27</strain>
    </source>
</reference>
<feature type="signal peptide" evidence="2">
    <location>
        <begin position="1"/>
        <end position="20"/>
    </location>
</feature>
<evidence type="ECO:0000313" key="4">
    <source>
        <dbReference type="Proteomes" id="UP000254875"/>
    </source>
</evidence>
<sequence length="464" mass="46470">MKRTLIAAAVLAAASSSVFAHSIKNPYIFNATLVGEEVGIEGFVTLFGCVQVSGTAGAVVNNTQNVMTNATLNPNAQTYTSGHITTTINNSYDSIKGSGTAFATVTNSNSSSSSFSDGSHKTSSYSYDDQSSTLTGGGNQYSQKSAQIQGSFSHDSQNQGGHVSAGGQIGGSYSYSVDNGPNQGQGSFHAQGGYSAGYRASSYSNSRSVSGGFTAASSSEQGSQWTFSADQGSGHQASAMDEGGYSNQSSTETHSVAAAWGIDATLDKTDVDVTGRVTEHINTQKAGNLTATTGTGVGNGVSGNVGINVAEGVDNAQSNEASLASVDVGNVFGNAQVFNSQSSGGSAKIHNFMVNASVGDNSLQGASGNIGVNVASGIGNAQNNSLAASTTTVAANHSSDVAMVATDQNCQTASLGFNGSFEGTAMLGNNVLAYSSGNIGVNIAGGAGNLQHNGLAIAALSVSK</sequence>
<comment type="caution">
    <text evidence="3">The sequence shown here is derived from an EMBL/GenBank/DDBJ whole genome shotgun (WGS) entry which is preliminary data.</text>
</comment>
<dbReference type="AlphaFoldDB" id="A0A370N6N2"/>
<protein>
    <recommendedName>
        <fullName evidence="5">Cell wall anchor protein</fullName>
    </recommendedName>
</protein>
<feature type="compositionally biased region" description="Polar residues" evidence="1">
    <location>
        <begin position="215"/>
        <end position="236"/>
    </location>
</feature>
<dbReference type="OrthoDB" id="9113307at2"/>
<evidence type="ECO:0000256" key="1">
    <source>
        <dbReference type="SAM" id="MobiDB-lite"/>
    </source>
</evidence>
<dbReference type="RefSeq" id="WP_115102206.1">
    <property type="nucleotide sequence ID" value="NZ_QHKS01000011.1"/>
</dbReference>
<keyword evidence="4" id="KW-1185">Reference proteome</keyword>
<organism evidence="3 4">
    <name type="scientific">Paraburkholderia lacunae</name>
    <dbReference type="NCBI Taxonomy" id="2211104"/>
    <lineage>
        <taxon>Bacteria</taxon>
        <taxon>Pseudomonadati</taxon>
        <taxon>Pseudomonadota</taxon>
        <taxon>Betaproteobacteria</taxon>
        <taxon>Burkholderiales</taxon>
        <taxon>Burkholderiaceae</taxon>
        <taxon>Paraburkholderia</taxon>
    </lineage>
</organism>
<evidence type="ECO:0000313" key="3">
    <source>
        <dbReference type="EMBL" id="RDK01205.1"/>
    </source>
</evidence>
<dbReference type="Proteomes" id="UP000254875">
    <property type="component" value="Unassembled WGS sequence"/>
</dbReference>
<feature type="compositionally biased region" description="Polar residues" evidence="1">
    <location>
        <begin position="140"/>
        <end position="161"/>
    </location>
</feature>
<feature type="chain" id="PRO_5016894160" description="Cell wall anchor protein" evidence="2">
    <location>
        <begin position="21"/>
        <end position="464"/>
    </location>
</feature>
<keyword evidence="2" id="KW-0732">Signal</keyword>
<feature type="region of interest" description="Disordered" evidence="1">
    <location>
        <begin position="209"/>
        <end position="252"/>
    </location>
</feature>
<evidence type="ECO:0000256" key="2">
    <source>
        <dbReference type="SAM" id="SignalP"/>
    </source>
</evidence>
<accession>A0A370N6N2</accession>
<proteinExistence type="predicted"/>
<name>A0A370N6N2_9BURK</name>
<feature type="region of interest" description="Disordered" evidence="1">
    <location>
        <begin position="106"/>
        <end position="190"/>
    </location>
</feature>
<gene>
    <name evidence="3" type="ORF">DLM46_17935</name>
</gene>
<dbReference type="EMBL" id="QHKS01000011">
    <property type="protein sequence ID" value="RDK01205.1"/>
    <property type="molecule type" value="Genomic_DNA"/>
</dbReference>